<comment type="caution">
    <text evidence="1">The sequence shown here is derived from an EMBL/GenBank/DDBJ whole genome shotgun (WGS) entry which is preliminary data.</text>
</comment>
<feature type="non-terminal residue" evidence="1">
    <location>
        <position position="1"/>
    </location>
</feature>
<dbReference type="EMBL" id="JAWJAV010000016">
    <property type="protein sequence ID" value="MDV2622218.1"/>
    <property type="molecule type" value="Genomic_DNA"/>
</dbReference>
<dbReference type="Proteomes" id="UP001280897">
    <property type="component" value="Unassembled WGS sequence"/>
</dbReference>
<accession>A0AAW8YKF7</accession>
<reference evidence="1" key="1">
    <citation type="journal article" date="2023" name="PeerJ">
        <title>Selection and evaluation of lactic acid bacteria from chicken feces in Thailand as potential probiotics.</title>
        <authorList>
            <person name="Khurajog B."/>
            <person name="Disastra Y."/>
            <person name="Lawwyne L.D."/>
            <person name="Sirichokchatchawan W."/>
            <person name="Niyomtham W."/>
            <person name="Yindee J."/>
            <person name="Hampson D.J."/>
            <person name="Prapasarakul N."/>
        </authorList>
    </citation>
    <scope>NUCLEOTIDE SEQUENCE</scope>
    <source>
        <strain evidence="1">BF9</strain>
    </source>
</reference>
<reference evidence="1" key="2">
    <citation type="submission" date="2023-10" db="EMBL/GenBank/DDBJ databases">
        <authorList>
            <person name="Khurajog B."/>
        </authorList>
    </citation>
    <scope>NUCLEOTIDE SEQUENCE</scope>
    <source>
        <strain evidence="1">BF9</strain>
    </source>
</reference>
<protein>
    <recommendedName>
        <fullName evidence="3">Phage tail protein</fullName>
    </recommendedName>
</protein>
<dbReference type="RefSeq" id="WP_317072698.1">
    <property type="nucleotide sequence ID" value="NZ_JAWJAV010000016.1"/>
</dbReference>
<sequence length="251" mass="27935">PNMQELVKKVNKLDRMLTHHIGSGGDVDDGLLPHRIANTNSAGLMDPTMFRKLRSANGQYTWEADGTDVLTLPEGRYRITGSPNRPNDNAVSAKNIVMYDVYIKDNFKKVVATISYNGERYLYAEYAGNVVVNWAYLPAYTLLFAGYQSSGTITIPTDISSFRGIKINYSLGNIRRSIEYEASKVDQTYELVVSGHTHGDDTWMSNNQMIIHFSDSKTIVIDSNKCINYNGAGTVNTQAGSVNIERIYGIV</sequence>
<dbReference type="AlphaFoldDB" id="A0AAW8YKF7"/>
<proteinExistence type="predicted"/>
<organism evidence="1 2">
    <name type="scientific">Pediococcus acidilactici</name>
    <dbReference type="NCBI Taxonomy" id="1254"/>
    <lineage>
        <taxon>Bacteria</taxon>
        <taxon>Bacillati</taxon>
        <taxon>Bacillota</taxon>
        <taxon>Bacilli</taxon>
        <taxon>Lactobacillales</taxon>
        <taxon>Lactobacillaceae</taxon>
        <taxon>Pediococcus</taxon>
        <taxon>Pediococcus acidilactici group</taxon>
    </lineage>
</organism>
<evidence type="ECO:0008006" key="3">
    <source>
        <dbReference type="Google" id="ProtNLM"/>
    </source>
</evidence>
<evidence type="ECO:0000313" key="2">
    <source>
        <dbReference type="Proteomes" id="UP001280897"/>
    </source>
</evidence>
<gene>
    <name evidence="1" type="ORF">R0G89_11015</name>
</gene>
<name>A0AAW8YKF7_PEDAC</name>
<evidence type="ECO:0000313" key="1">
    <source>
        <dbReference type="EMBL" id="MDV2622218.1"/>
    </source>
</evidence>